<keyword evidence="2" id="KW-0472">Membrane</keyword>
<feature type="region of interest" description="Disordered" evidence="1">
    <location>
        <begin position="146"/>
        <end position="247"/>
    </location>
</feature>
<evidence type="ECO:0000313" key="4">
    <source>
        <dbReference type="Proteomes" id="UP000182373"/>
    </source>
</evidence>
<keyword evidence="2" id="KW-0812">Transmembrane</keyword>
<dbReference type="AlphaFoldDB" id="A0AAC9P7R2"/>
<proteinExistence type="predicted"/>
<feature type="compositionally biased region" description="Polar residues" evidence="1">
    <location>
        <begin position="215"/>
        <end position="241"/>
    </location>
</feature>
<sequence length="317" mass="33293">MPAQGDDAMIRPITCICMLAASISGLYLYQTKHRTRMLDRQITEIERDTRQVHARIDTLKAEWALLNTPDRLNELATRYLNLKPTAPTQFASLADLNARLPAVVPPGSQPATSPDLLPPESDLQVPSGPTVAPTAVPMARLDRTPHPQMARSNMEPAEPSHTQPHKDASEIAPRGMASLSPPAYAGGDMNSTVTREANQDTASKATSHDSAKLKLTSTNHNRTPRTVTASVGTGFGSSPAQPSARPAMAAPKPVLLQTAAHGTPRNTGGYQAKGALSGNMVVARAAPVASAAPMMASALGMNRGSSLPPPVPVGGGY</sequence>
<evidence type="ECO:0000256" key="1">
    <source>
        <dbReference type="SAM" id="MobiDB-lite"/>
    </source>
</evidence>
<protein>
    <submittedName>
        <fullName evidence="3">Membrane associated protein</fullName>
    </submittedName>
</protein>
<evidence type="ECO:0000313" key="3">
    <source>
        <dbReference type="EMBL" id="APH53673.1"/>
    </source>
</evidence>
<name>A0AAC9P7R2_9PROT</name>
<accession>A0AAC9P7R2</accession>
<feature type="region of interest" description="Disordered" evidence="1">
    <location>
        <begin position="104"/>
        <end position="134"/>
    </location>
</feature>
<reference evidence="4" key="1">
    <citation type="submission" date="2016-11" db="EMBL/GenBank/DDBJ databases">
        <title>Comparative genomic and phenotypic analysis of Granulibacter bethesdensis clinical isolates from patients with chronic granulomatous disease.</title>
        <authorList>
            <person name="Zarember K.A."/>
            <person name="Porcella S.F."/>
            <person name="Chu J."/>
            <person name="Ding L."/>
            <person name="Dahlstrom E."/>
            <person name="Barbian K."/>
            <person name="Martens C."/>
            <person name="Sykora L."/>
            <person name="Kramer S."/>
            <person name="Pettinato A.M."/>
            <person name="Hong H."/>
            <person name="Wald G."/>
            <person name="Berg L.J."/>
            <person name="Rogge L.S."/>
            <person name="Greenberg D.E."/>
            <person name="Falcone E.L."/>
            <person name="Neves J.F."/>
            <person name="Simoes M.J."/>
            <person name="Casal M."/>
            <person name="Rodriguez-Lopez F.C."/>
            <person name="Zelazny A."/>
            <person name="Gallin J.I."/>
            <person name="Holland S.M."/>
        </authorList>
    </citation>
    <scope>NUCLEOTIDE SEQUENCE [LARGE SCALE GENOMIC DNA]</scope>
    <source>
        <strain evidence="4">NIH9.1</strain>
    </source>
</reference>
<feature type="transmembrane region" description="Helical" evidence="2">
    <location>
        <begin position="12"/>
        <end position="29"/>
    </location>
</feature>
<dbReference type="EMBL" id="CP018191">
    <property type="protein sequence ID" value="APH53673.1"/>
    <property type="molecule type" value="Genomic_DNA"/>
</dbReference>
<organism evidence="3 4">
    <name type="scientific">Granulibacter bethesdensis</name>
    <dbReference type="NCBI Taxonomy" id="364410"/>
    <lineage>
        <taxon>Bacteria</taxon>
        <taxon>Pseudomonadati</taxon>
        <taxon>Pseudomonadota</taxon>
        <taxon>Alphaproteobacteria</taxon>
        <taxon>Acetobacterales</taxon>
        <taxon>Acetobacteraceae</taxon>
        <taxon>Granulibacter</taxon>
    </lineage>
</organism>
<gene>
    <name evidence="3" type="ORF">GbCGDNIH9_0436</name>
</gene>
<evidence type="ECO:0000256" key="2">
    <source>
        <dbReference type="SAM" id="Phobius"/>
    </source>
</evidence>
<feature type="compositionally biased region" description="Polar residues" evidence="1">
    <location>
        <begin position="189"/>
        <end position="205"/>
    </location>
</feature>
<dbReference type="Proteomes" id="UP000182373">
    <property type="component" value="Chromosome"/>
</dbReference>
<keyword evidence="2" id="KW-1133">Transmembrane helix</keyword>